<dbReference type="Gene3D" id="2.160.20.10">
    <property type="entry name" value="Single-stranded right-handed beta-helix, Pectin lyase-like"/>
    <property type="match status" value="1"/>
</dbReference>
<organism evidence="1 2">
    <name type="scientific">Victivallis lenta</name>
    <dbReference type="NCBI Taxonomy" id="2606640"/>
    <lineage>
        <taxon>Bacteria</taxon>
        <taxon>Pseudomonadati</taxon>
        <taxon>Lentisphaerota</taxon>
        <taxon>Lentisphaeria</taxon>
        <taxon>Victivallales</taxon>
        <taxon>Victivallaceae</taxon>
        <taxon>Victivallis</taxon>
    </lineage>
</organism>
<comment type="caution">
    <text evidence="1">The sequence shown here is derived from an EMBL/GenBank/DDBJ whole genome shotgun (WGS) entry which is preliminary data.</text>
</comment>
<dbReference type="InterPro" id="IPR011050">
    <property type="entry name" value="Pectin_lyase_fold/virulence"/>
</dbReference>
<name>A0A844G2N4_9BACT</name>
<dbReference type="RefSeq" id="WP_154418036.1">
    <property type="nucleotide sequence ID" value="NZ_VUNS01000008.1"/>
</dbReference>
<dbReference type="SUPFAM" id="SSF51126">
    <property type="entry name" value="Pectin lyase-like"/>
    <property type="match status" value="1"/>
</dbReference>
<gene>
    <name evidence="1" type="ORF">FYJ85_08960</name>
</gene>
<keyword evidence="2" id="KW-1185">Reference proteome</keyword>
<protein>
    <submittedName>
        <fullName evidence="1">Right-handed parallel beta-helix repeat-containing protein</fullName>
    </submittedName>
</protein>
<dbReference type="AlphaFoldDB" id="A0A844G2N4"/>
<reference evidence="1 2" key="1">
    <citation type="submission" date="2019-08" db="EMBL/GenBank/DDBJ databases">
        <title>In-depth cultivation of the pig gut microbiome towards novel bacterial diversity and tailored functional studies.</title>
        <authorList>
            <person name="Wylensek D."/>
            <person name="Hitch T.C.A."/>
            <person name="Clavel T."/>
        </authorList>
    </citation>
    <scope>NUCLEOTIDE SEQUENCE [LARGE SCALE GENOMIC DNA]</scope>
    <source>
        <strain evidence="1 2">BBE-744-WT-12</strain>
    </source>
</reference>
<dbReference type="InterPro" id="IPR012334">
    <property type="entry name" value="Pectin_lyas_fold"/>
</dbReference>
<evidence type="ECO:0000313" key="1">
    <source>
        <dbReference type="EMBL" id="MST97172.1"/>
    </source>
</evidence>
<sequence>MKKTITISQLFPAEVSAWDEDEKERRAAAGREVLERIRRAGRNSSGTVRIPPGDYRFPGREGILLENLRDISLEAEGATFWFSSEVTAGVHFRNCRNVRLSGLALDMEELPFLQGTLLDVGDVRLVIRLEEYFVRRFHGQRDQDHFRLMFLDAAGEHEIDNLDFIVPRETLSFDAAGNLLVPVSEPVARHWRYQLRVPRPGDRIVLGMRHEGGMLLVDGCETMCFEAVTVYASPCFAFYESGHGGGGNTYRRCRLIRRPGTDRLLASAADCFHSMNQRRGPLIEQCEFSWAMDDLVNIHGYFHVAVEQLAEDELLIVTPFGTGLRPGTELTFFSAPYGREKFRAAVASRLEIAGSEQEGLRRVRELYGRRFGMVLQNFPGGSLCRIRFDRPLDTEPGDFACDYDSCGSGAVLRDNDLHDCHVRGILLKAADCRIENNRISRTALNGIILKPEFFWLEGPMPRNIVIQGNTLTDCAFGHTALAAILVMCGCCAPPADRITPVVNAENITISGNEIRNCNAGSGIAVFNSRHPRVSNNRIFHPFSNPAAIGRLDVSSRLDFSGKELSGEEISRLRESYSAILFLGSDAIECRHNSLTDPGRRCRMIVYAGPGCSGCGEQTDAAADRGL</sequence>
<proteinExistence type="predicted"/>
<dbReference type="SMART" id="SM00710">
    <property type="entry name" value="PbH1"/>
    <property type="match status" value="5"/>
</dbReference>
<dbReference type="InterPro" id="IPR006626">
    <property type="entry name" value="PbH1"/>
</dbReference>
<dbReference type="Proteomes" id="UP000435649">
    <property type="component" value="Unassembled WGS sequence"/>
</dbReference>
<accession>A0A844G2N4</accession>
<evidence type="ECO:0000313" key="2">
    <source>
        <dbReference type="Proteomes" id="UP000435649"/>
    </source>
</evidence>
<dbReference type="EMBL" id="VUNS01000008">
    <property type="protein sequence ID" value="MST97172.1"/>
    <property type="molecule type" value="Genomic_DNA"/>
</dbReference>